<reference evidence="5" key="1">
    <citation type="submission" date="2021-01" db="EMBL/GenBank/DDBJ databases">
        <title>Whole genome shotgun sequence of Rugosimonospora africana NBRC 104875.</title>
        <authorList>
            <person name="Komaki H."/>
            <person name="Tamura T."/>
        </authorList>
    </citation>
    <scope>NUCLEOTIDE SEQUENCE</scope>
    <source>
        <strain evidence="5">NBRC 104875</strain>
    </source>
</reference>
<dbReference type="GO" id="GO:0004791">
    <property type="term" value="F:thioredoxin-disulfide reductase (NADPH) activity"/>
    <property type="evidence" value="ECO:0007669"/>
    <property type="project" value="UniProtKB-EC"/>
</dbReference>
<dbReference type="Gene3D" id="3.50.50.60">
    <property type="entry name" value="FAD/NAD(P)-binding domain"/>
    <property type="match status" value="2"/>
</dbReference>
<dbReference type="InterPro" id="IPR023753">
    <property type="entry name" value="FAD/NAD-binding_dom"/>
</dbReference>
<dbReference type="Proteomes" id="UP000642748">
    <property type="component" value="Unassembled WGS sequence"/>
</dbReference>
<evidence type="ECO:0000256" key="2">
    <source>
        <dbReference type="ARBA" id="ARBA00023002"/>
    </source>
</evidence>
<comment type="caution">
    <text evidence="5">The sequence shown here is derived from an EMBL/GenBank/DDBJ whole genome shotgun (WGS) entry which is preliminary data.</text>
</comment>
<dbReference type="InterPro" id="IPR036188">
    <property type="entry name" value="FAD/NAD-bd_sf"/>
</dbReference>
<dbReference type="PRINTS" id="PR00368">
    <property type="entry name" value="FADPNR"/>
</dbReference>
<dbReference type="PRINTS" id="PR00469">
    <property type="entry name" value="PNDRDTASEII"/>
</dbReference>
<sequence length="322" mass="34065">MRECDVVIVGGSVAGLQAALTLGRARRRVVVIDDGRPRNGPAHHVHNFLGQPSVTPADLLESGRRMLAPYDVTLVDDRVENIRVEDAGTPRFEATTRRGERWSGRSVVLATGLTDELPDVPGVARGWGDRVVACPHCHGWEVRDQPLAQLGMRGLPARGVARALLLSRWSADVVLFTDGDDLDREDRIRLEAAGVRVDTGRVDRVEAGTHGVDVVQAGGRRTGYRALFVVTRQHQQSDLAARLGCQLVADGARAGAAMADPDGRTSVPGVWAAGTTAFPALLAIGAAGHASTVATAVHAALIDDDIAAAMTAWPRPAPPSPA</sequence>
<evidence type="ECO:0000256" key="3">
    <source>
        <dbReference type="ARBA" id="ARBA00048132"/>
    </source>
</evidence>
<feature type="domain" description="FAD/NAD(P)-binding" evidence="4">
    <location>
        <begin position="5"/>
        <end position="289"/>
    </location>
</feature>
<accession>A0A8J3QVC4</accession>
<proteinExistence type="predicted"/>
<evidence type="ECO:0000256" key="1">
    <source>
        <dbReference type="ARBA" id="ARBA00022630"/>
    </source>
</evidence>
<evidence type="ECO:0000313" key="6">
    <source>
        <dbReference type="Proteomes" id="UP000642748"/>
    </source>
</evidence>
<dbReference type="AlphaFoldDB" id="A0A8J3QVC4"/>
<dbReference type="InterPro" id="IPR050097">
    <property type="entry name" value="Ferredoxin-NADP_redctase_2"/>
</dbReference>
<organism evidence="5 6">
    <name type="scientific">Rugosimonospora africana</name>
    <dbReference type="NCBI Taxonomy" id="556532"/>
    <lineage>
        <taxon>Bacteria</taxon>
        <taxon>Bacillati</taxon>
        <taxon>Actinomycetota</taxon>
        <taxon>Actinomycetes</taxon>
        <taxon>Micromonosporales</taxon>
        <taxon>Micromonosporaceae</taxon>
        <taxon>Rugosimonospora</taxon>
    </lineage>
</organism>
<gene>
    <name evidence="5" type="primary">trxB_4</name>
    <name evidence="5" type="ORF">Raf01_46350</name>
</gene>
<dbReference type="Pfam" id="PF07992">
    <property type="entry name" value="Pyr_redox_2"/>
    <property type="match status" value="1"/>
</dbReference>
<evidence type="ECO:0000259" key="4">
    <source>
        <dbReference type="Pfam" id="PF07992"/>
    </source>
</evidence>
<keyword evidence="1" id="KW-0285">Flavoprotein</keyword>
<evidence type="ECO:0000313" key="5">
    <source>
        <dbReference type="EMBL" id="GIH16463.1"/>
    </source>
</evidence>
<comment type="catalytic activity">
    <reaction evidence="3">
        <text>[thioredoxin]-dithiol + NADP(+) = [thioredoxin]-disulfide + NADPH + H(+)</text>
        <dbReference type="Rhea" id="RHEA:20345"/>
        <dbReference type="Rhea" id="RHEA-COMP:10698"/>
        <dbReference type="Rhea" id="RHEA-COMP:10700"/>
        <dbReference type="ChEBI" id="CHEBI:15378"/>
        <dbReference type="ChEBI" id="CHEBI:29950"/>
        <dbReference type="ChEBI" id="CHEBI:50058"/>
        <dbReference type="ChEBI" id="CHEBI:57783"/>
        <dbReference type="ChEBI" id="CHEBI:58349"/>
        <dbReference type="EC" id="1.8.1.9"/>
    </reaction>
</comment>
<dbReference type="RefSeq" id="WP_203920034.1">
    <property type="nucleotide sequence ID" value="NZ_BONZ01000043.1"/>
</dbReference>
<keyword evidence="6" id="KW-1185">Reference proteome</keyword>
<dbReference type="SUPFAM" id="SSF51905">
    <property type="entry name" value="FAD/NAD(P)-binding domain"/>
    <property type="match status" value="1"/>
</dbReference>
<protein>
    <submittedName>
        <fullName evidence="5">Thioredoxin reductase</fullName>
    </submittedName>
</protein>
<name>A0A8J3QVC4_9ACTN</name>
<keyword evidence="2" id="KW-0560">Oxidoreductase</keyword>
<dbReference type="EMBL" id="BONZ01000043">
    <property type="protein sequence ID" value="GIH16463.1"/>
    <property type="molecule type" value="Genomic_DNA"/>
</dbReference>
<dbReference type="PANTHER" id="PTHR48105">
    <property type="entry name" value="THIOREDOXIN REDUCTASE 1-RELATED-RELATED"/>
    <property type="match status" value="1"/>
</dbReference>